<dbReference type="OrthoDB" id="9131762at2"/>
<evidence type="ECO:0000313" key="6">
    <source>
        <dbReference type="Proteomes" id="UP000030901"/>
    </source>
</evidence>
<dbReference type="AlphaFoldDB" id="A0A0A7S0J6"/>
<dbReference type="HAMAP" id="MF_00730">
    <property type="entry name" value="NdpA"/>
    <property type="match status" value="1"/>
</dbReference>
<reference evidence="5 6" key="1">
    <citation type="journal article" date="2014" name="Appl. Environ. Microbiol.">
        <title>Gut symbionts from distinct hosts exhibit genotoxic activity via divergent colibactin biosynthetic pathways.</title>
        <authorList>
            <person name="Engel P."/>
            <person name="Vizcaino M.I."/>
            <person name="Crawford J.M."/>
        </authorList>
    </citation>
    <scope>NUCLEOTIDE SEQUENCE [LARGE SCALE GENOMIC DNA]</scope>
    <source>
        <strain evidence="5 6">PEB0191</strain>
    </source>
</reference>
<evidence type="ECO:0000256" key="2">
    <source>
        <dbReference type="ARBA" id="ARBA00009035"/>
    </source>
</evidence>
<keyword evidence="3 4" id="KW-0963">Cytoplasm</keyword>
<evidence type="ECO:0000256" key="1">
    <source>
        <dbReference type="ARBA" id="ARBA00004453"/>
    </source>
</evidence>
<organism evidence="5 6">
    <name type="scientific">Frischella perrara</name>
    <dbReference type="NCBI Taxonomy" id="1267021"/>
    <lineage>
        <taxon>Bacteria</taxon>
        <taxon>Pseudomonadati</taxon>
        <taxon>Pseudomonadota</taxon>
        <taxon>Gammaproteobacteria</taxon>
        <taxon>Orbales</taxon>
        <taxon>Orbaceae</taxon>
        <taxon>Frischella</taxon>
    </lineage>
</organism>
<dbReference type="InterPro" id="IPR007358">
    <property type="entry name" value="Nucleoid_associated_NdpA"/>
</dbReference>
<evidence type="ECO:0000313" key="5">
    <source>
        <dbReference type="EMBL" id="AJA45095.1"/>
    </source>
</evidence>
<accession>A0A0A7S0J6</accession>
<dbReference type="PANTHER" id="PTHR38772:SF1">
    <property type="entry name" value="NUCLEOID-ASSOCIATED PROTEIN YEJK"/>
    <property type="match status" value="1"/>
</dbReference>
<protein>
    <recommendedName>
        <fullName evidence="4">Nucleoid-associated protein FPB0191_01274</fullName>
    </recommendedName>
</protein>
<dbReference type="Pfam" id="PF04245">
    <property type="entry name" value="NA37"/>
    <property type="match status" value="1"/>
</dbReference>
<evidence type="ECO:0000256" key="4">
    <source>
        <dbReference type="HAMAP-Rule" id="MF_00730"/>
    </source>
</evidence>
<dbReference type="PANTHER" id="PTHR38772">
    <property type="match status" value="1"/>
</dbReference>
<dbReference type="RefSeq" id="WP_039104789.1">
    <property type="nucleotide sequence ID" value="NZ_CALYQC010000032.1"/>
</dbReference>
<gene>
    <name evidence="5" type="ORF">FPB0191_01274</name>
</gene>
<dbReference type="NCBIfam" id="NF001557">
    <property type="entry name" value="PRK00378.1"/>
    <property type="match status" value="1"/>
</dbReference>
<proteinExistence type="inferred from homology"/>
<keyword evidence="6" id="KW-1185">Reference proteome</keyword>
<comment type="similarity">
    <text evidence="2 4">Belongs to the YejK family.</text>
</comment>
<comment type="subcellular location">
    <subcellularLocation>
        <location evidence="1 4">Cytoplasm</location>
        <location evidence="1 4">Nucleoid</location>
    </subcellularLocation>
</comment>
<dbReference type="GO" id="GO:0003727">
    <property type="term" value="F:single-stranded RNA binding"/>
    <property type="evidence" value="ECO:0007669"/>
    <property type="project" value="TreeGrafter"/>
</dbReference>
<dbReference type="HOGENOM" id="CLU_063050_0_1_6"/>
<dbReference type="Proteomes" id="UP000030901">
    <property type="component" value="Chromosome"/>
</dbReference>
<dbReference type="EMBL" id="CP009056">
    <property type="protein sequence ID" value="AJA45095.1"/>
    <property type="molecule type" value="Genomic_DNA"/>
</dbReference>
<dbReference type="GO" id="GO:0043590">
    <property type="term" value="C:bacterial nucleoid"/>
    <property type="evidence" value="ECO:0007669"/>
    <property type="project" value="TreeGrafter"/>
</dbReference>
<sequence>MSLQIEQIVLHQLIRKSETEIDVELRDSLLENHQVVSDLIADINRVYNNKTKAYGLFHENSLFETSVKELKCGNQDFLNFSQHSVKQLRNELAKYPFVEGGTVIFCQYRYLAVEYLMIAVLSSCHSMLVNEQLEINQTQYLDVDHADIIARIDITEWQTDPNSKRYLTFLKGRVGRKVADFFMDYLGASEGLNTKQQNKALVKAVDDYCQVIELDKQEKKAVREQVYGYCKGQLEAGEEIKLTNLAKELPSGHEQDFNSFITENDYDLDEEFPVDRSTLRQLKKFSGSGGGLTINFDADLLGDRIKWDPQADSLVITGLPPNLRDQLQRNQN</sequence>
<dbReference type="KEGG" id="fpp:FPB0191_01274"/>
<dbReference type="GO" id="GO:0003690">
    <property type="term" value="F:double-stranded DNA binding"/>
    <property type="evidence" value="ECO:0007669"/>
    <property type="project" value="TreeGrafter"/>
</dbReference>
<dbReference type="STRING" id="1267021.FPB0191_01274"/>
<dbReference type="GO" id="GO:0005737">
    <property type="term" value="C:cytoplasm"/>
    <property type="evidence" value="ECO:0007669"/>
    <property type="project" value="UniProtKB-UniRule"/>
</dbReference>
<name>A0A0A7S0J6_FRIPE</name>
<evidence type="ECO:0000256" key="3">
    <source>
        <dbReference type="ARBA" id="ARBA00022490"/>
    </source>
</evidence>